<dbReference type="CDD" id="cd00564">
    <property type="entry name" value="TMP_TenI"/>
    <property type="match status" value="1"/>
</dbReference>
<proteinExistence type="predicted"/>
<comment type="pathway">
    <text evidence="2">Cofactor biosynthesis; thiamine diphosphate biosynthesis.</text>
</comment>
<comment type="caution">
    <text evidence="6">The sequence shown here is derived from an EMBL/GenBank/DDBJ whole genome shotgun (WGS) entry which is preliminary data.</text>
</comment>
<protein>
    <submittedName>
        <fullName evidence="6">Thiamine phosphate synthase</fullName>
    </submittedName>
</protein>
<evidence type="ECO:0000256" key="2">
    <source>
        <dbReference type="ARBA" id="ARBA00004948"/>
    </source>
</evidence>
<evidence type="ECO:0000256" key="4">
    <source>
        <dbReference type="SAM" id="MobiDB-lite"/>
    </source>
</evidence>
<feature type="domain" description="Thiamine phosphate synthase/TenI" evidence="5">
    <location>
        <begin position="21"/>
        <end position="193"/>
    </location>
</feature>
<evidence type="ECO:0000259" key="5">
    <source>
        <dbReference type="Pfam" id="PF02581"/>
    </source>
</evidence>
<dbReference type="GO" id="GO:0004789">
    <property type="term" value="F:thiamine-phosphate diphosphorylase activity"/>
    <property type="evidence" value="ECO:0007669"/>
    <property type="project" value="TreeGrafter"/>
</dbReference>
<dbReference type="PANTHER" id="PTHR20857:SF15">
    <property type="entry name" value="THIAMINE-PHOSPHATE SYNTHASE"/>
    <property type="match status" value="1"/>
</dbReference>
<feature type="region of interest" description="Disordered" evidence="4">
    <location>
        <begin position="234"/>
        <end position="282"/>
    </location>
</feature>
<reference evidence="6 7" key="1">
    <citation type="submission" date="2019-01" db="EMBL/GenBank/DDBJ databases">
        <title>Lactibacter flavus gen. nov., sp. nov., a novel bacterium of the family Propionibacteriaceae isolated from raw milk and dairy products.</title>
        <authorList>
            <person name="Huptas C."/>
            <person name="Wenning M."/>
            <person name="Breitenwieser F."/>
            <person name="Doll E."/>
            <person name="Von Neubeck M."/>
            <person name="Busse H.-J."/>
            <person name="Scherer S."/>
        </authorList>
    </citation>
    <scope>NUCLEOTIDE SEQUENCE [LARGE SCALE GENOMIC DNA]</scope>
    <source>
        <strain evidence="6 7">DSM 22130</strain>
    </source>
</reference>
<dbReference type="SUPFAM" id="SSF51391">
    <property type="entry name" value="Thiamin phosphate synthase"/>
    <property type="match status" value="1"/>
</dbReference>
<comment type="function">
    <text evidence="1">Condenses 4-methyl-5-(beta-hydroxyethyl)thiazole monophosphate (THZ-P) and 2-methyl-4-amino-5-hydroxymethyl pyrimidine pyrophosphate (HMP-PP) to form thiamine monophosphate (TMP).</text>
</comment>
<dbReference type="InterPro" id="IPR013785">
    <property type="entry name" value="Aldolase_TIM"/>
</dbReference>
<dbReference type="GO" id="GO:0005737">
    <property type="term" value="C:cytoplasm"/>
    <property type="evidence" value="ECO:0007669"/>
    <property type="project" value="TreeGrafter"/>
</dbReference>
<sequence>MLCSVTALLGLDTRLKTARLLCVTDARVRSKDLAGFVNGLCGGGVDIVQLADPSLSTKDALAALATLRKAAAPRQAIVSVWSDADLAGEFLADMLVLPDDGVSAARARRRIHEYALIGRSCHSRADIDAALADPGIDVLIVTADLSSVEYAAAKAPQGDPASKPWFAAGGITVDYLDLLIKAGCRRVVVGRALTKAKDPQAKASEFSTAMKAAWDADPAMEKVVFAAFGRRPRAAGAEASGTEHPEAPDAGDGFGSLSNPFARAKSTPPPADGPTIDDPISN</sequence>
<keyword evidence="7" id="KW-1185">Reference proteome</keyword>
<dbReference type="Pfam" id="PF02581">
    <property type="entry name" value="TMP-TENI"/>
    <property type="match status" value="1"/>
</dbReference>
<dbReference type="InterPro" id="IPR022998">
    <property type="entry name" value="ThiamineP_synth_TenI"/>
</dbReference>
<evidence type="ECO:0000313" key="7">
    <source>
        <dbReference type="Proteomes" id="UP000291933"/>
    </source>
</evidence>
<dbReference type="Gene3D" id="3.20.20.70">
    <property type="entry name" value="Aldolase class I"/>
    <property type="match status" value="1"/>
</dbReference>
<dbReference type="AlphaFoldDB" id="A0A4Q9KLD7"/>
<evidence type="ECO:0000313" key="6">
    <source>
        <dbReference type="EMBL" id="TBT94730.1"/>
    </source>
</evidence>
<dbReference type="Proteomes" id="UP000291933">
    <property type="component" value="Unassembled WGS sequence"/>
</dbReference>
<dbReference type="OrthoDB" id="3243336at2"/>
<evidence type="ECO:0000256" key="1">
    <source>
        <dbReference type="ARBA" id="ARBA00003814"/>
    </source>
</evidence>
<evidence type="ECO:0000256" key="3">
    <source>
        <dbReference type="ARBA" id="ARBA00022977"/>
    </source>
</evidence>
<dbReference type="PANTHER" id="PTHR20857">
    <property type="entry name" value="THIAMINE-PHOSPHATE PYROPHOSPHORYLASE"/>
    <property type="match status" value="1"/>
</dbReference>
<organism evidence="6 7">
    <name type="scientific">Propioniciclava tarda</name>
    <dbReference type="NCBI Taxonomy" id="433330"/>
    <lineage>
        <taxon>Bacteria</taxon>
        <taxon>Bacillati</taxon>
        <taxon>Actinomycetota</taxon>
        <taxon>Actinomycetes</taxon>
        <taxon>Propionibacteriales</taxon>
        <taxon>Propionibacteriaceae</taxon>
        <taxon>Propioniciclava</taxon>
    </lineage>
</organism>
<gene>
    <name evidence="6" type="ORF">ET996_09025</name>
</gene>
<name>A0A4Q9KLD7_PROTD</name>
<dbReference type="GO" id="GO:0009228">
    <property type="term" value="P:thiamine biosynthetic process"/>
    <property type="evidence" value="ECO:0007669"/>
    <property type="project" value="UniProtKB-KW"/>
</dbReference>
<dbReference type="EMBL" id="SDMR01000010">
    <property type="protein sequence ID" value="TBT94730.1"/>
    <property type="molecule type" value="Genomic_DNA"/>
</dbReference>
<dbReference type="InterPro" id="IPR036206">
    <property type="entry name" value="ThiamineP_synth_sf"/>
</dbReference>
<accession>A0A4Q9KLD7</accession>
<keyword evidence="3" id="KW-0784">Thiamine biosynthesis</keyword>